<gene>
    <name evidence="4" type="ORF">E1963_02570</name>
</gene>
<dbReference type="InterPro" id="IPR051796">
    <property type="entry name" value="ISF_SsuE-like"/>
</dbReference>
<organism evidence="4 5">
    <name type="scientific">Extibacter muris</name>
    <dbReference type="NCBI Taxonomy" id="1796622"/>
    <lineage>
        <taxon>Bacteria</taxon>
        <taxon>Bacillati</taxon>
        <taxon>Bacillota</taxon>
        <taxon>Clostridia</taxon>
        <taxon>Lachnospirales</taxon>
        <taxon>Lachnospiraceae</taxon>
        <taxon>Extibacter</taxon>
    </lineage>
</organism>
<dbReference type="Proteomes" id="UP000295710">
    <property type="component" value="Unassembled WGS sequence"/>
</dbReference>
<proteinExistence type="predicted"/>
<evidence type="ECO:0000256" key="2">
    <source>
        <dbReference type="ARBA" id="ARBA00022643"/>
    </source>
</evidence>
<protein>
    <submittedName>
        <fullName evidence="4">Flavodoxin family protein</fullName>
    </submittedName>
</protein>
<sequence>MKNIVVITGSPRKNGNSEKMANAFIRGAGRKGHKLTTISAAELDIQGCHACEGCYKTGNPCVYADDFNHIAPVLLEADVIVFATPLYWFTFPEQIKAVIDRFYALLRGEFLFKGTKECMLLVCGADKKEAFAGIVKTYEIMADYLEWNDRGHVIAENASEKGDVDKTGILEEIQRLGEEI</sequence>
<dbReference type="PANTHER" id="PTHR43278">
    <property type="entry name" value="NAD(P)H-DEPENDENT FMN-CONTAINING OXIDOREDUCTASE YWQN-RELATED"/>
    <property type="match status" value="1"/>
</dbReference>
<keyword evidence="5" id="KW-1185">Reference proteome</keyword>
<evidence type="ECO:0000259" key="3">
    <source>
        <dbReference type="Pfam" id="PF03358"/>
    </source>
</evidence>
<keyword evidence="1" id="KW-0285">Flavoprotein</keyword>
<comment type="caution">
    <text evidence="4">The sequence shown here is derived from an EMBL/GenBank/DDBJ whole genome shotgun (WGS) entry which is preliminary data.</text>
</comment>
<dbReference type="Pfam" id="PF03358">
    <property type="entry name" value="FMN_red"/>
    <property type="match status" value="1"/>
</dbReference>
<name>A0A4R4FJP5_9FIRM</name>
<dbReference type="Gene3D" id="3.40.50.360">
    <property type="match status" value="1"/>
</dbReference>
<dbReference type="EMBL" id="SMMX01000002">
    <property type="protein sequence ID" value="TDA22993.1"/>
    <property type="molecule type" value="Genomic_DNA"/>
</dbReference>
<evidence type="ECO:0000313" key="4">
    <source>
        <dbReference type="EMBL" id="TDA22993.1"/>
    </source>
</evidence>
<dbReference type="RefSeq" id="WP_132274900.1">
    <property type="nucleotide sequence ID" value="NZ_JAOBST010000003.1"/>
</dbReference>
<reference evidence="4 5" key="1">
    <citation type="journal article" date="2016" name="Nat. Microbiol.">
        <title>The Mouse Intestinal Bacterial Collection (miBC) provides host-specific insight into cultured diversity and functional potential of the gut microbiota.</title>
        <authorList>
            <person name="Lagkouvardos I."/>
            <person name="Pukall R."/>
            <person name="Abt B."/>
            <person name="Foesel B.U."/>
            <person name="Meier-Kolthoff J.P."/>
            <person name="Kumar N."/>
            <person name="Bresciani A."/>
            <person name="Martinez I."/>
            <person name="Just S."/>
            <person name="Ziegler C."/>
            <person name="Brugiroux S."/>
            <person name="Garzetti D."/>
            <person name="Wenning M."/>
            <person name="Bui T.P."/>
            <person name="Wang J."/>
            <person name="Hugenholtz F."/>
            <person name="Plugge C.M."/>
            <person name="Peterson D.A."/>
            <person name="Hornef M.W."/>
            <person name="Baines J.F."/>
            <person name="Smidt H."/>
            <person name="Walter J."/>
            <person name="Kristiansen K."/>
            <person name="Nielsen H.B."/>
            <person name="Haller D."/>
            <person name="Overmann J."/>
            <person name="Stecher B."/>
            <person name="Clavel T."/>
        </authorList>
    </citation>
    <scope>NUCLEOTIDE SEQUENCE [LARGE SCALE GENOMIC DNA]</scope>
    <source>
        <strain evidence="4 5">DSM 28560</strain>
    </source>
</reference>
<dbReference type="InterPro" id="IPR005025">
    <property type="entry name" value="FMN_Rdtase-like_dom"/>
</dbReference>
<dbReference type="AlphaFoldDB" id="A0A4R4FJP5"/>
<dbReference type="SUPFAM" id="SSF52218">
    <property type="entry name" value="Flavoproteins"/>
    <property type="match status" value="1"/>
</dbReference>
<feature type="domain" description="NADPH-dependent FMN reductase-like" evidence="3">
    <location>
        <begin position="3"/>
        <end position="115"/>
    </location>
</feature>
<keyword evidence="2" id="KW-0288">FMN</keyword>
<evidence type="ECO:0000313" key="5">
    <source>
        <dbReference type="Proteomes" id="UP000295710"/>
    </source>
</evidence>
<accession>A0A4R4FJP5</accession>
<dbReference type="InterPro" id="IPR029039">
    <property type="entry name" value="Flavoprotein-like_sf"/>
</dbReference>
<dbReference type="PANTHER" id="PTHR43278:SF4">
    <property type="entry name" value="NAD(P)H-DEPENDENT FMN-CONTAINING OXIDOREDUCTASE YWQN-RELATED"/>
    <property type="match status" value="1"/>
</dbReference>
<evidence type="ECO:0000256" key="1">
    <source>
        <dbReference type="ARBA" id="ARBA00022630"/>
    </source>
</evidence>
<dbReference type="GO" id="GO:0016491">
    <property type="term" value="F:oxidoreductase activity"/>
    <property type="evidence" value="ECO:0007669"/>
    <property type="project" value="InterPro"/>
</dbReference>